<dbReference type="CDD" id="cd06627">
    <property type="entry name" value="STKc_Cdc7_like"/>
    <property type="match status" value="1"/>
</dbReference>
<evidence type="ECO:0000313" key="7">
    <source>
        <dbReference type="EMBL" id="TIB80582.1"/>
    </source>
</evidence>
<accession>A0A4T0P5Y6</accession>
<protein>
    <recommendedName>
        <fullName evidence="1">non-specific serine/threonine protein kinase</fullName>
        <ecNumber evidence="1">2.7.11.1</ecNumber>
    </recommendedName>
</protein>
<keyword evidence="2 4" id="KW-0547">Nucleotide-binding</keyword>
<dbReference type="InterPro" id="IPR011009">
    <property type="entry name" value="Kinase-like_dom_sf"/>
</dbReference>
<evidence type="ECO:0000313" key="10">
    <source>
        <dbReference type="Proteomes" id="UP000310685"/>
    </source>
</evidence>
<feature type="compositionally biased region" description="Acidic residues" evidence="5">
    <location>
        <begin position="453"/>
        <end position="462"/>
    </location>
</feature>
<dbReference type="InterPro" id="IPR016024">
    <property type="entry name" value="ARM-type_fold"/>
</dbReference>
<keyword evidence="8" id="KW-0418">Kinase</keyword>
<feature type="compositionally biased region" description="Basic and acidic residues" evidence="5">
    <location>
        <begin position="484"/>
        <end position="493"/>
    </location>
</feature>
<feature type="compositionally biased region" description="Polar residues" evidence="5">
    <location>
        <begin position="345"/>
        <end position="372"/>
    </location>
</feature>
<dbReference type="PANTHER" id="PTHR48012:SF26">
    <property type="entry name" value="SERINE_THREONINE-PROTEIN KINASE DDB_G0283821-RELATED"/>
    <property type="match status" value="1"/>
</dbReference>
<dbReference type="PROSITE" id="PS50011">
    <property type="entry name" value="PROTEIN_KINASE_DOM"/>
    <property type="match status" value="1"/>
</dbReference>
<dbReference type="Proteomes" id="UP000310685">
    <property type="component" value="Unassembled WGS sequence"/>
</dbReference>
<dbReference type="Gene3D" id="1.25.10.10">
    <property type="entry name" value="Leucine-rich Repeat Variant"/>
    <property type="match status" value="2"/>
</dbReference>
<dbReference type="Proteomes" id="UP000307169">
    <property type="component" value="Unassembled WGS sequence"/>
</dbReference>
<keyword evidence="8" id="KW-0808">Transferase</keyword>
<feature type="region of interest" description="Disordered" evidence="5">
    <location>
        <begin position="480"/>
        <end position="576"/>
    </location>
</feature>
<dbReference type="Pfam" id="PF00069">
    <property type="entry name" value="Pkinase"/>
    <property type="match status" value="1"/>
</dbReference>
<name>A0A4T0P5Y6_9BASI</name>
<dbReference type="GO" id="GO:0005524">
    <property type="term" value="F:ATP binding"/>
    <property type="evidence" value="ECO:0007669"/>
    <property type="project" value="UniProtKB-UniRule"/>
</dbReference>
<dbReference type="PROSITE" id="PS00107">
    <property type="entry name" value="PROTEIN_KINASE_ATP"/>
    <property type="match status" value="1"/>
</dbReference>
<dbReference type="GO" id="GO:0004674">
    <property type="term" value="F:protein serine/threonine kinase activity"/>
    <property type="evidence" value="ECO:0007669"/>
    <property type="project" value="UniProtKB-EC"/>
</dbReference>
<feature type="region of interest" description="Disordered" evidence="5">
    <location>
        <begin position="409"/>
        <end position="428"/>
    </location>
</feature>
<comment type="caution">
    <text evidence="8">The sequence shown here is derived from an EMBL/GenBank/DDBJ whole genome shotgun (WGS) entry which is preliminary data.</text>
</comment>
<evidence type="ECO:0000313" key="9">
    <source>
        <dbReference type="Proteomes" id="UP000307169"/>
    </source>
</evidence>
<proteinExistence type="predicted"/>
<dbReference type="AlphaFoldDB" id="A0A4T0P5Y6"/>
<dbReference type="InterPro" id="IPR017441">
    <property type="entry name" value="Protein_kinase_ATP_BS"/>
</dbReference>
<dbReference type="SMART" id="SM00220">
    <property type="entry name" value="S_TKc"/>
    <property type="match status" value="1"/>
</dbReference>
<evidence type="ECO:0000256" key="1">
    <source>
        <dbReference type="ARBA" id="ARBA00012513"/>
    </source>
</evidence>
<dbReference type="FunFam" id="1.25.10.10:FF:000583">
    <property type="entry name" value="MAP3K epsilon protein kinase 1"/>
    <property type="match status" value="1"/>
</dbReference>
<keyword evidence="3 4" id="KW-0067">ATP-binding</keyword>
<sequence>MEVPGLQNYQIGDCLGKGAFGSVYRALNWSTGETVAVKQIQLSDIPKSHLGDIMSEIDLLKNLHVSYVTYHNHPRIVRYGGFVKTKDALYSKLSLLIDLQYLIKFRYCENGSLASISKRFGKFPEPLVAVYISQVLEGLQYLHDQGVCHRDIKAANILAIKDGSVKLADFGVATQAHLADNSVVGSPFWMAPEVIEQSGASTASDIWSVGCVVIELLEGRPPYSHLPQMSALWAIVQNDQMPIPEGSSPVVKDFLLHCFQKDSNLRITAKKLLKHPWMRQFDTNQSVGKPNSKQSILYKNNTPIKEHETYDVAVQKVQEWNEALKSPPKSSKTQAALFPVRDGKNTFSPLRRTSLNNGSPYALTSANQQTGKPFTVRNDKRENVLSKTQEDEEDNWDDDFAGTITFSKGQDFGTTDFGKPPSDDNTQTIKVNSAQTSQELAKEPVSMTKSVEDYSDLGGDEDDQVLNEKISSLKLKGGLFHPNDLNKLKEEPVSPKQTLLTIPQKKQILPKRPSPPPSLRSHSRSQSNTSSSAITSIEQERKASDLAKYSEADDENFDDVFGKAPPLTPGESGQTLQLTTKLSNKSWLGDDFPDDEDPFAQIEDDFAENDLESNLIRDRHARLCVMVNDLVNQLEAGQNDDKLNEVIDKLLNILGEFPDMHAQFVIARGMLSTLEVLESKPAKDVIYKLLRIINLIVSFDPSLVESFCLVGGIAVVMTYASKRYSHELRLEAATFVAHVTHTSVLTLQMFIACRGFKVLVELLDEEAQELVYEAVSAISSVFESHTLTTKTDFCRIFAKEGLLEPLSEALTSALKDNSDEATEVIDLSSKICLLFAQVGQNDSVVLNALGTRSILRRLLKACESLCESKNMSGLLITLLKTFKHISTSAGMLDVLQNSNAIDVFVRVLDKCKEGERSSEISSQVLQIFFSLTRLSPSRQEEAAQAGLIPLMKRVYEVSSPLKQFALPMLCDFAHAGKSCRALLWRHNCLELYILLLQDPYFQVSALEAILVWLQNETDRVESMLINPKSLDILLSMFIQAKANMFESLLEPLLKTCRISKGVVLGIAKSAFFKKLIEKLSHHKALVRLNLLRILRVVLEIHPECKFIVQHYRIAETITRLAATDSAILVRELSKEIANELREGKFLSTPTFQRRSTSDNSILPVGRSYRPQKRIPSRGF</sequence>
<dbReference type="EMBL" id="SPRC01000015">
    <property type="protein sequence ID" value="TIB80582.1"/>
    <property type="molecule type" value="Genomic_DNA"/>
</dbReference>
<dbReference type="PANTHER" id="PTHR48012">
    <property type="entry name" value="STERILE20-LIKE KINASE, ISOFORM B-RELATED"/>
    <property type="match status" value="1"/>
</dbReference>
<evidence type="ECO:0000313" key="8">
    <source>
        <dbReference type="EMBL" id="TIC01399.1"/>
    </source>
</evidence>
<evidence type="ECO:0000256" key="5">
    <source>
        <dbReference type="SAM" id="MobiDB-lite"/>
    </source>
</evidence>
<dbReference type="GO" id="GO:0005737">
    <property type="term" value="C:cytoplasm"/>
    <property type="evidence" value="ECO:0007669"/>
    <property type="project" value="TreeGrafter"/>
</dbReference>
<evidence type="ECO:0000256" key="3">
    <source>
        <dbReference type="ARBA" id="ARBA00022840"/>
    </source>
</evidence>
<feature type="binding site" evidence="4">
    <location>
        <position position="38"/>
    </location>
    <ligand>
        <name>ATP</name>
        <dbReference type="ChEBI" id="CHEBI:30616"/>
    </ligand>
</feature>
<evidence type="ECO:0000259" key="6">
    <source>
        <dbReference type="PROSITE" id="PS50011"/>
    </source>
</evidence>
<dbReference type="SUPFAM" id="SSF56112">
    <property type="entry name" value="Protein kinase-like (PK-like)"/>
    <property type="match status" value="1"/>
</dbReference>
<organism evidence="8 9">
    <name type="scientific">Wallemia mellicola</name>
    <dbReference type="NCBI Taxonomy" id="1708541"/>
    <lineage>
        <taxon>Eukaryota</taxon>
        <taxon>Fungi</taxon>
        <taxon>Dikarya</taxon>
        <taxon>Basidiomycota</taxon>
        <taxon>Wallemiomycotina</taxon>
        <taxon>Wallemiomycetes</taxon>
        <taxon>Wallemiales</taxon>
        <taxon>Wallemiaceae</taxon>
        <taxon>Wallemia</taxon>
    </lineage>
</organism>
<gene>
    <name evidence="8" type="ORF">E3Q17_01823</name>
    <name evidence="7" type="ORF">E3Q22_01824</name>
</gene>
<feature type="region of interest" description="Disordered" evidence="5">
    <location>
        <begin position="343"/>
        <end position="398"/>
    </location>
</feature>
<feature type="domain" description="Protein kinase" evidence="6">
    <location>
        <begin position="9"/>
        <end position="278"/>
    </location>
</feature>
<evidence type="ECO:0000256" key="2">
    <source>
        <dbReference type="ARBA" id="ARBA00022741"/>
    </source>
</evidence>
<dbReference type="Gene3D" id="1.10.510.10">
    <property type="entry name" value="Transferase(Phosphotransferase) domain 1"/>
    <property type="match status" value="1"/>
</dbReference>
<dbReference type="SUPFAM" id="SSF48371">
    <property type="entry name" value="ARM repeat"/>
    <property type="match status" value="1"/>
</dbReference>
<dbReference type="InterPro" id="IPR000719">
    <property type="entry name" value="Prot_kinase_dom"/>
</dbReference>
<dbReference type="EMBL" id="SPRH01000017">
    <property type="protein sequence ID" value="TIC01399.1"/>
    <property type="molecule type" value="Genomic_DNA"/>
</dbReference>
<feature type="region of interest" description="Disordered" evidence="5">
    <location>
        <begin position="433"/>
        <end position="462"/>
    </location>
</feature>
<dbReference type="InterPro" id="IPR011989">
    <property type="entry name" value="ARM-like"/>
</dbReference>
<feature type="compositionally biased region" description="Basic and acidic residues" evidence="5">
    <location>
        <begin position="538"/>
        <end position="551"/>
    </location>
</feature>
<reference evidence="9 10" key="1">
    <citation type="submission" date="2019-03" db="EMBL/GenBank/DDBJ databases">
        <title>Sequencing 25 genomes of Wallemia mellicola.</title>
        <authorList>
            <person name="Gostincar C."/>
        </authorList>
    </citation>
    <scope>NUCLEOTIDE SEQUENCE [LARGE SCALE GENOMIC DNA]</scope>
    <source>
        <strain evidence="8 9">EXF-1262</strain>
        <strain evidence="7 10">EXF-6152</strain>
    </source>
</reference>
<dbReference type="EC" id="2.7.11.1" evidence="1"/>
<dbReference type="InterPro" id="IPR050629">
    <property type="entry name" value="STE20/SPS1-PAK"/>
</dbReference>
<evidence type="ECO:0000256" key="4">
    <source>
        <dbReference type="PROSITE-ProRule" id="PRU10141"/>
    </source>
</evidence>